<dbReference type="InterPro" id="IPR003660">
    <property type="entry name" value="HAMP_dom"/>
</dbReference>
<evidence type="ECO:0000259" key="2">
    <source>
        <dbReference type="PROSITE" id="PS50125"/>
    </source>
</evidence>
<dbReference type="EMBL" id="FNCV01000003">
    <property type="protein sequence ID" value="SDG86520.1"/>
    <property type="molecule type" value="Genomic_DNA"/>
</dbReference>
<dbReference type="STRING" id="83401.SAMN05421742_10364"/>
<evidence type="ECO:0000256" key="1">
    <source>
        <dbReference type="SAM" id="Phobius"/>
    </source>
</evidence>
<gene>
    <name evidence="4" type="ORF">SAMN05421742_10364</name>
</gene>
<evidence type="ECO:0000313" key="4">
    <source>
        <dbReference type="EMBL" id="SDG86520.1"/>
    </source>
</evidence>
<dbReference type="PROSITE" id="PS50885">
    <property type="entry name" value="HAMP"/>
    <property type="match status" value="1"/>
</dbReference>
<feature type="transmembrane region" description="Helical" evidence="1">
    <location>
        <begin position="102"/>
        <end position="124"/>
    </location>
</feature>
<dbReference type="Pfam" id="PF20970">
    <property type="entry name" value="MASE10"/>
    <property type="match status" value="1"/>
</dbReference>
<keyword evidence="1" id="KW-1133">Transmembrane helix</keyword>
<dbReference type="InterPro" id="IPR048440">
    <property type="entry name" value="MASE10"/>
</dbReference>
<feature type="transmembrane region" description="Helical" evidence="1">
    <location>
        <begin position="139"/>
        <end position="160"/>
    </location>
</feature>
<evidence type="ECO:0000259" key="3">
    <source>
        <dbReference type="PROSITE" id="PS50885"/>
    </source>
</evidence>
<dbReference type="CDD" id="cd07302">
    <property type="entry name" value="CHD"/>
    <property type="match status" value="1"/>
</dbReference>
<feature type="transmembrane region" description="Helical" evidence="1">
    <location>
        <begin position="31"/>
        <end position="52"/>
    </location>
</feature>
<evidence type="ECO:0000313" key="5">
    <source>
        <dbReference type="Proteomes" id="UP000217076"/>
    </source>
</evidence>
<dbReference type="Proteomes" id="UP000217076">
    <property type="component" value="Unassembled WGS sequence"/>
</dbReference>
<name>A0A1G7XS26_9PROT</name>
<dbReference type="Pfam" id="PF00672">
    <property type="entry name" value="HAMP"/>
    <property type="match status" value="1"/>
</dbReference>
<dbReference type="PANTHER" id="PTHR43081">
    <property type="entry name" value="ADENYLATE CYCLASE, TERMINAL-DIFFERENTIATION SPECIFIC-RELATED"/>
    <property type="match status" value="1"/>
</dbReference>
<dbReference type="InterPro" id="IPR050697">
    <property type="entry name" value="Adenylyl/Guanylyl_Cyclase_3/4"/>
</dbReference>
<dbReference type="AlphaFoldDB" id="A0A1G7XS26"/>
<dbReference type="GO" id="GO:0006171">
    <property type="term" value="P:cAMP biosynthetic process"/>
    <property type="evidence" value="ECO:0007669"/>
    <property type="project" value="TreeGrafter"/>
</dbReference>
<accession>A0A1G7XS26</accession>
<dbReference type="Gene3D" id="3.30.70.1230">
    <property type="entry name" value="Nucleotide cyclase"/>
    <property type="match status" value="1"/>
</dbReference>
<dbReference type="SUPFAM" id="SSF55073">
    <property type="entry name" value="Nucleotide cyclase"/>
    <property type="match status" value="1"/>
</dbReference>
<dbReference type="GO" id="GO:0035556">
    <property type="term" value="P:intracellular signal transduction"/>
    <property type="evidence" value="ECO:0007669"/>
    <property type="project" value="InterPro"/>
</dbReference>
<keyword evidence="1" id="KW-0472">Membrane</keyword>
<dbReference type="GO" id="GO:0004016">
    <property type="term" value="F:adenylate cyclase activity"/>
    <property type="evidence" value="ECO:0007669"/>
    <property type="project" value="UniProtKB-ARBA"/>
</dbReference>
<feature type="transmembrane region" description="Helical" evidence="1">
    <location>
        <begin position="64"/>
        <end position="81"/>
    </location>
</feature>
<dbReference type="Gene3D" id="6.10.340.10">
    <property type="match status" value="1"/>
</dbReference>
<feature type="transmembrane region" description="Helical" evidence="1">
    <location>
        <begin position="181"/>
        <end position="202"/>
    </location>
</feature>
<keyword evidence="5" id="KW-1185">Reference proteome</keyword>
<dbReference type="Pfam" id="PF00211">
    <property type="entry name" value="Guanylate_cyc"/>
    <property type="match status" value="1"/>
</dbReference>
<dbReference type="PROSITE" id="PS50125">
    <property type="entry name" value="GUANYLATE_CYCLASE_2"/>
    <property type="match status" value="1"/>
</dbReference>
<dbReference type="SMART" id="SM00304">
    <property type="entry name" value="HAMP"/>
    <property type="match status" value="1"/>
</dbReference>
<sequence>MSASPAPLPLASPSASPLAPPLAPSLDHVPLGWRITLHLVPLLAVAFLAFYGQVVCPFISGLPPARLLAGLLLAFAFQVVLRETLWRVHARPAPGQWIARHGWWLSVIGWGITGLVGMMLYYIAYPGYPWHTFFKLGSGYWALGAGILAQADYLVLEALFRRRAATGDAPRATPLERIAQRLMEGYALFTVVPGVVMVLMAWRFHFDGLTSLRVALEVLFLALVFAVAALLVAGLYGRALKRDCANLLGGLSEVGAGRFDLRLDTSRPDELGQVAAGLNRMAAGLAQRERIREAFGRFVNPEVAAAFLAREGTAEGALSQGGERREVAVLMADIRGFTALSESLEPEVLTGLLNGCFAELVAAVQAHEGMVDKFIGDGMMAVFGLAGRSCLATCAVEAALEIDSRMAAFNARGAALGRPALTLGLGLHKGPVVAGYMGAPERLEFTVTGLTVNVAARLQDAARAPRPGLLMSRQLADALPPEIPTRPVASLDLPGLTRPVEAYTTATTSALPTRGPAG</sequence>
<proteinExistence type="predicted"/>
<reference evidence="5" key="1">
    <citation type="submission" date="2016-10" db="EMBL/GenBank/DDBJ databases">
        <authorList>
            <person name="Varghese N."/>
            <person name="Submissions S."/>
        </authorList>
    </citation>
    <scope>NUCLEOTIDE SEQUENCE [LARGE SCALE GENOMIC DNA]</scope>
    <source>
        <strain evidence="5">930I</strain>
    </source>
</reference>
<feature type="transmembrane region" description="Helical" evidence="1">
    <location>
        <begin position="214"/>
        <end position="236"/>
    </location>
</feature>
<feature type="domain" description="HAMP" evidence="3">
    <location>
        <begin position="238"/>
        <end position="290"/>
    </location>
</feature>
<dbReference type="InterPro" id="IPR001054">
    <property type="entry name" value="A/G_cyclase"/>
</dbReference>
<keyword evidence="1" id="KW-0812">Transmembrane</keyword>
<organism evidence="4 5">
    <name type="scientific">Roseospirillum parvum</name>
    <dbReference type="NCBI Taxonomy" id="83401"/>
    <lineage>
        <taxon>Bacteria</taxon>
        <taxon>Pseudomonadati</taxon>
        <taxon>Pseudomonadota</taxon>
        <taxon>Alphaproteobacteria</taxon>
        <taxon>Rhodospirillales</taxon>
        <taxon>Rhodospirillaceae</taxon>
        <taxon>Roseospirillum</taxon>
    </lineage>
</organism>
<dbReference type="SMART" id="SM00044">
    <property type="entry name" value="CYCc"/>
    <property type="match status" value="1"/>
</dbReference>
<feature type="domain" description="Guanylate cyclase" evidence="2">
    <location>
        <begin position="328"/>
        <end position="459"/>
    </location>
</feature>
<dbReference type="SUPFAM" id="SSF158472">
    <property type="entry name" value="HAMP domain-like"/>
    <property type="match status" value="1"/>
</dbReference>
<dbReference type="PANTHER" id="PTHR43081:SF1">
    <property type="entry name" value="ADENYLATE CYCLASE, TERMINAL-DIFFERENTIATION SPECIFIC"/>
    <property type="match status" value="1"/>
</dbReference>
<protein>
    <submittedName>
        <fullName evidence="4">Adenylate cyclase</fullName>
    </submittedName>
</protein>
<dbReference type="CDD" id="cd06225">
    <property type="entry name" value="HAMP"/>
    <property type="match status" value="1"/>
</dbReference>
<dbReference type="InterPro" id="IPR029787">
    <property type="entry name" value="Nucleotide_cyclase"/>
</dbReference>
<dbReference type="GO" id="GO:0016020">
    <property type="term" value="C:membrane"/>
    <property type="evidence" value="ECO:0007669"/>
    <property type="project" value="InterPro"/>
</dbReference>